<dbReference type="PANTHER" id="PTHR28163">
    <property type="entry name" value="PROTEIN PET117 HOMOLOG, MITOCHONDRIAL"/>
    <property type="match status" value="1"/>
</dbReference>
<dbReference type="GO" id="GO:0005739">
    <property type="term" value="C:mitochondrion"/>
    <property type="evidence" value="ECO:0007669"/>
    <property type="project" value="UniProtKB-SubCell"/>
</dbReference>
<comment type="subcellular location">
    <subcellularLocation>
        <location evidence="1">Mitochondrion</location>
    </subcellularLocation>
</comment>
<evidence type="ECO:0000256" key="3">
    <source>
        <dbReference type="ARBA" id="ARBA00022946"/>
    </source>
</evidence>
<keyword evidence="5" id="KW-0472">Membrane</keyword>
<keyword evidence="7" id="KW-1185">Reference proteome</keyword>
<evidence type="ECO:0000313" key="6">
    <source>
        <dbReference type="EMBL" id="KAJ5311134.1"/>
    </source>
</evidence>
<keyword evidence="5" id="KW-1133">Transmembrane helix</keyword>
<comment type="similarity">
    <text evidence="2">Belongs to the PET117 family.</text>
</comment>
<dbReference type="AlphaFoldDB" id="A0A9W9LAF4"/>
<comment type="caution">
    <text evidence="6">The sequence shown here is derived from an EMBL/GenBank/DDBJ whole genome shotgun (WGS) entry which is preliminary data.</text>
</comment>
<reference evidence="6" key="1">
    <citation type="submission" date="2022-12" db="EMBL/GenBank/DDBJ databases">
        <authorList>
            <person name="Petersen C."/>
        </authorList>
    </citation>
    <scope>NUCLEOTIDE SEQUENCE</scope>
    <source>
        <strain evidence="6">IBT 21472</strain>
    </source>
</reference>
<dbReference type="Pfam" id="PF15786">
    <property type="entry name" value="PET117"/>
    <property type="match status" value="1"/>
</dbReference>
<evidence type="ECO:0000256" key="4">
    <source>
        <dbReference type="ARBA" id="ARBA00023128"/>
    </source>
</evidence>
<accession>A0A9W9LAF4</accession>
<feature type="transmembrane region" description="Helical" evidence="5">
    <location>
        <begin position="7"/>
        <end position="26"/>
    </location>
</feature>
<name>A0A9W9LAF4_9EURO</name>
<dbReference type="OrthoDB" id="76305at2759"/>
<protein>
    <submittedName>
        <fullName evidence="6">Cytochrome c oxidase assembly protein</fullName>
    </submittedName>
</protein>
<dbReference type="Proteomes" id="UP001147746">
    <property type="component" value="Unassembled WGS sequence"/>
</dbReference>
<sequence>MSRASKLTLAATGLGTAGIIYFVHWAQENDRAAMHRGVERDVEKQRIRAERQADFEMQKRLEEEYLKLQTVTAIDLPNSAGSTTGGNNPGNGS</sequence>
<proteinExistence type="inferred from homology"/>
<keyword evidence="4" id="KW-0496">Mitochondrion</keyword>
<evidence type="ECO:0000256" key="2">
    <source>
        <dbReference type="ARBA" id="ARBA00008197"/>
    </source>
</evidence>
<dbReference type="InterPro" id="IPR031568">
    <property type="entry name" value="Pet117"/>
</dbReference>
<keyword evidence="3" id="KW-0809">Transit peptide</keyword>
<gene>
    <name evidence="6" type="ORF">N7476_006994</name>
</gene>
<keyword evidence="5" id="KW-0812">Transmembrane</keyword>
<dbReference type="EMBL" id="JAPZBO010000007">
    <property type="protein sequence ID" value="KAJ5311134.1"/>
    <property type="molecule type" value="Genomic_DNA"/>
</dbReference>
<organism evidence="6 7">
    <name type="scientific">Penicillium atrosanguineum</name>
    <dbReference type="NCBI Taxonomy" id="1132637"/>
    <lineage>
        <taxon>Eukaryota</taxon>
        <taxon>Fungi</taxon>
        <taxon>Dikarya</taxon>
        <taxon>Ascomycota</taxon>
        <taxon>Pezizomycotina</taxon>
        <taxon>Eurotiomycetes</taxon>
        <taxon>Eurotiomycetidae</taxon>
        <taxon>Eurotiales</taxon>
        <taxon>Aspergillaceae</taxon>
        <taxon>Penicillium</taxon>
    </lineage>
</organism>
<dbReference type="PANTHER" id="PTHR28163:SF1">
    <property type="entry name" value="PROTEIN PET117 HOMOLOG, MITOCHONDRIAL"/>
    <property type="match status" value="1"/>
</dbReference>
<evidence type="ECO:0000256" key="5">
    <source>
        <dbReference type="SAM" id="Phobius"/>
    </source>
</evidence>
<evidence type="ECO:0000256" key="1">
    <source>
        <dbReference type="ARBA" id="ARBA00004173"/>
    </source>
</evidence>
<reference evidence="6" key="2">
    <citation type="journal article" date="2023" name="IMA Fungus">
        <title>Comparative genomic study of the Penicillium genus elucidates a diverse pangenome and 15 lateral gene transfer events.</title>
        <authorList>
            <person name="Petersen C."/>
            <person name="Sorensen T."/>
            <person name="Nielsen M.R."/>
            <person name="Sondergaard T.E."/>
            <person name="Sorensen J.L."/>
            <person name="Fitzpatrick D.A."/>
            <person name="Frisvad J.C."/>
            <person name="Nielsen K.L."/>
        </authorList>
    </citation>
    <scope>NUCLEOTIDE SEQUENCE</scope>
    <source>
        <strain evidence="6">IBT 21472</strain>
    </source>
</reference>
<evidence type="ECO:0000313" key="7">
    <source>
        <dbReference type="Proteomes" id="UP001147746"/>
    </source>
</evidence>
<dbReference type="GO" id="GO:0033617">
    <property type="term" value="P:mitochondrial respiratory chain complex IV assembly"/>
    <property type="evidence" value="ECO:0007669"/>
    <property type="project" value="TreeGrafter"/>
</dbReference>